<feature type="region of interest" description="Disordered" evidence="1">
    <location>
        <begin position="44"/>
        <end position="110"/>
    </location>
</feature>
<dbReference type="AlphaFoldDB" id="A0ABD3UC49"/>
<evidence type="ECO:0000313" key="2">
    <source>
        <dbReference type="EMBL" id="KAL3846597.1"/>
    </source>
</evidence>
<proteinExistence type="predicted"/>
<protein>
    <submittedName>
        <fullName evidence="2">Uncharacterized protein</fullName>
    </submittedName>
</protein>
<feature type="non-terminal residue" evidence="2">
    <location>
        <position position="1"/>
    </location>
</feature>
<dbReference type="Proteomes" id="UP001634394">
    <property type="component" value="Unassembled WGS sequence"/>
</dbReference>
<evidence type="ECO:0000313" key="3">
    <source>
        <dbReference type="Proteomes" id="UP001634394"/>
    </source>
</evidence>
<dbReference type="EMBL" id="JBJQND010000016">
    <property type="protein sequence ID" value="KAL3846597.1"/>
    <property type="molecule type" value="Genomic_DNA"/>
</dbReference>
<name>A0ABD3UC49_SINWO</name>
<gene>
    <name evidence="2" type="ORF">ACJMK2_017572</name>
</gene>
<reference evidence="2 3" key="1">
    <citation type="submission" date="2024-11" db="EMBL/GenBank/DDBJ databases">
        <title>Chromosome-level genome assembly of the freshwater bivalve Anodonta woodiana.</title>
        <authorList>
            <person name="Chen X."/>
        </authorList>
    </citation>
    <scope>NUCLEOTIDE SEQUENCE [LARGE SCALE GENOMIC DNA]</scope>
    <source>
        <strain evidence="2">MN2024</strain>
        <tissue evidence="2">Gills</tissue>
    </source>
</reference>
<accession>A0ABD3UC49</accession>
<keyword evidence="3" id="KW-1185">Reference proteome</keyword>
<comment type="caution">
    <text evidence="2">The sequence shown here is derived from an EMBL/GenBank/DDBJ whole genome shotgun (WGS) entry which is preliminary data.</text>
</comment>
<organism evidence="2 3">
    <name type="scientific">Sinanodonta woodiana</name>
    <name type="common">Chinese pond mussel</name>
    <name type="synonym">Anodonta woodiana</name>
    <dbReference type="NCBI Taxonomy" id="1069815"/>
    <lineage>
        <taxon>Eukaryota</taxon>
        <taxon>Metazoa</taxon>
        <taxon>Spiralia</taxon>
        <taxon>Lophotrochozoa</taxon>
        <taxon>Mollusca</taxon>
        <taxon>Bivalvia</taxon>
        <taxon>Autobranchia</taxon>
        <taxon>Heteroconchia</taxon>
        <taxon>Palaeoheterodonta</taxon>
        <taxon>Unionida</taxon>
        <taxon>Unionoidea</taxon>
        <taxon>Unionidae</taxon>
        <taxon>Unioninae</taxon>
        <taxon>Sinanodonta</taxon>
    </lineage>
</organism>
<evidence type="ECO:0000256" key="1">
    <source>
        <dbReference type="SAM" id="MobiDB-lite"/>
    </source>
</evidence>
<feature type="compositionally biased region" description="Polar residues" evidence="1">
    <location>
        <begin position="61"/>
        <end position="71"/>
    </location>
</feature>
<sequence>TMIDASFSFRKQDIRVQLQSSKITSPSHISNRRTRSLLPLTYPREEQGHFSLPHLQEKNKVTSPSHISKTRTTSLLPPTSPERIKITSPSHISKRRTRSLLPPTSLREEQ</sequence>
<feature type="non-terminal residue" evidence="2">
    <location>
        <position position="110"/>
    </location>
</feature>